<dbReference type="PANTHER" id="PTHR46867">
    <property type="entry name" value="MITOCHONDRIAL IMPORT RECEPTOR SUBUNIT TOM9-2"/>
    <property type="match status" value="1"/>
</dbReference>
<keyword evidence="6" id="KW-0653">Protein transport</keyword>
<accession>A0A0D3J5D4</accession>
<keyword evidence="3" id="KW-0813">Transport</keyword>
<evidence type="ECO:0000313" key="13">
    <source>
        <dbReference type="EnsemblProtists" id="EOD18719"/>
    </source>
</evidence>
<dbReference type="OMA" id="MVAYETP"/>
<dbReference type="Pfam" id="PF04281">
    <property type="entry name" value="Tom22"/>
    <property type="match status" value="1"/>
</dbReference>
<evidence type="ECO:0000256" key="8">
    <source>
        <dbReference type="ARBA" id="ARBA00023010"/>
    </source>
</evidence>
<evidence type="ECO:0000256" key="6">
    <source>
        <dbReference type="ARBA" id="ARBA00022927"/>
    </source>
</evidence>
<evidence type="ECO:0000256" key="9">
    <source>
        <dbReference type="ARBA" id="ARBA00023128"/>
    </source>
</evidence>
<evidence type="ECO:0000256" key="4">
    <source>
        <dbReference type="ARBA" id="ARBA00022692"/>
    </source>
</evidence>
<dbReference type="EnsemblProtists" id="EOD18719">
    <property type="protein sequence ID" value="EOD18719"/>
    <property type="gene ID" value="EMIHUDRAFT_316256"/>
</dbReference>
<evidence type="ECO:0000256" key="1">
    <source>
        <dbReference type="ARBA" id="ARBA00004572"/>
    </source>
</evidence>
<dbReference type="KEGG" id="ehx:EMIHUDRAFT_316256"/>
<sequence length="79" mass="8955">MLSNLRERAMVAYETPQAKKARRIAYHVLRAAKKFVAGSGNALWVTGTTMLVMVMPLVFEIDREQQLLDYEGGMVMPPR</sequence>
<dbReference type="PaxDb" id="2903-EOD18719"/>
<dbReference type="GeneID" id="17264283"/>
<evidence type="ECO:0000313" key="14">
    <source>
        <dbReference type="Proteomes" id="UP000013827"/>
    </source>
</evidence>
<reference evidence="13" key="2">
    <citation type="submission" date="2024-10" db="UniProtKB">
        <authorList>
            <consortium name="EnsemblProtists"/>
        </authorList>
    </citation>
    <scope>IDENTIFICATION</scope>
</reference>
<keyword evidence="14" id="KW-1185">Reference proteome</keyword>
<comment type="similarity">
    <text evidence="2">Belongs to the Tom22 family.</text>
</comment>
<keyword evidence="10 12" id="KW-0472">Membrane</keyword>
<dbReference type="HOGENOM" id="CLU_2611057_0_0_1"/>
<keyword evidence="5" id="KW-1000">Mitochondrion outer membrane</keyword>
<proteinExistence type="inferred from homology"/>
<evidence type="ECO:0000256" key="2">
    <source>
        <dbReference type="ARBA" id="ARBA00009874"/>
    </source>
</evidence>
<keyword evidence="9" id="KW-0496">Mitochondrion</keyword>
<dbReference type="STRING" id="2903.R1ECU1"/>
<dbReference type="Proteomes" id="UP000013827">
    <property type="component" value="Unassembled WGS sequence"/>
</dbReference>
<dbReference type="InterPro" id="IPR005683">
    <property type="entry name" value="Tom22"/>
</dbReference>
<comment type="subcellular location">
    <subcellularLocation>
        <location evidence="1">Mitochondrion outer membrane</location>
        <topology evidence="1">Single-pass membrane protein</topology>
    </subcellularLocation>
</comment>
<keyword evidence="4 12" id="KW-0812">Transmembrane</keyword>
<evidence type="ECO:0000256" key="5">
    <source>
        <dbReference type="ARBA" id="ARBA00022787"/>
    </source>
</evidence>
<organism evidence="13 14">
    <name type="scientific">Emiliania huxleyi (strain CCMP1516)</name>
    <dbReference type="NCBI Taxonomy" id="280463"/>
    <lineage>
        <taxon>Eukaryota</taxon>
        <taxon>Haptista</taxon>
        <taxon>Haptophyta</taxon>
        <taxon>Prymnesiophyceae</taxon>
        <taxon>Isochrysidales</taxon>
        <taxon>Noelaerhabdaceae</taxon>
        <taxon>Emiliania</taxon>
    </lineage>
</organism>
<dbReference type="InterPro" id="IPR017411">
    <property type="entry name" value="Tom22_pln"/>
</dbReference>
<dbReference type="GO" id="GO:0006886">
    <property type="term" value="P:intracellular protein transport"/>
    <property type="evidence" value="ECO:0007669"/>
    <property type="project" value="InterPro"/>
</dbReference>
<evidence type="ECO:0000256" key="10">
    <source>
        <dbReference type="ARBA" id="ARBA00023136"/>
    </source>
</evidence>
<dbReference type="AlphaFoldDB" id="A0A0D3J5D4"/>
<keyword evidence="7 12" id="KW-1133">Transmembrane helix</keyword>
<evidence type="ECO:0000256" key="11">
    <source>
        <dbReference type="ARBA" id="ARBA00023170"/>
    </source>
</evidence>
<evidence type="ECO:0000256" key="3">
    <source>
        <dbReference type="ARBA" id="ARBA00022448"/>
    </source>
</evidence>
<evidence type="ECO:0008006" key="15">
    <source>
        <dbReference type="Google" id="ProtNLM"/>
    </source>
</evidence>
<keyword evidence="8" id="KW-0811">Translocation</keyword>
<dbReference type="CDD" id="cd22884">
    <property type="entry name" value="TOM22"/>
    <property type="match status" value="1"/>
</dbReference>
<feature type="transmembrane region" description="Helical" evidence="12">
    <location>
        <begin position="42"/>
        <end position="59"/>
    </location>
</feature>
<protein>
    <recommendedName>
        <fullName evidence="15">Mitochondrial import receptor subunit TOM22</fullName>
    </recommendedName>
</protein>
<keyword evidence="11" id="KW-0675">Receptor</keyword>
<name>A0A0D3J5D4_EMIH1</name>
<reference evidence="14" key="1">
    <citation type="journal article" date="2013" name="Nature">
        <title>Pan genome of the phytoplankton Emiliania underpins its global distribution.</title>
        <authorList>
            <person name="Read B.A."/>
            <person name="Kegel J."/>
            <person name="Klute M.J."/>
            <person name="Kuo A."/>
            <person name="Lefebvre S.C."/>
            <person name="Maumus F."/>
            <person name="Mayer C."/>
            <person name="Miller J."/>
            <person name="Monier A."/>
            <person name="Salamov A."/>
            <person name="Young J."/>
            <person name="Aguilar M."/>
            <person name="Claverie J.M."/>
            <person name="Frickenhaus S."/>
            <person name="Gonzalez K."/>
            <person name="Herman E.K."/>
            <person name="Lin Y.C."/>
            <person name="Napier J."/>
            <person name="Ogata H."/>
            <person name="Sarno A.F."/>
            <person name="Shmutz J."/>
            <person name="Schroeder D."/>
            <person name="de Vargas C."/>
            <person name="Verret F."/>
            <person name="von Dassow P."/>
            <person name="Valentin K."/>
            <person name="Van de Peer Y."/>
            <person name="Wheeler G."/>
            <person name="Dacks J.B."/>
            <person name="Delwiche C.F."/>
            <person name="Dyhrman S.T."/>
            <person name="Glockner G."/>
            <person name="John U."/>
            <person name="Richards T."/>
            <person name="Worden A.Z."/>
            <person name="Zhang X."/>
            <person name="Grigoriev I.V."/>
            <person name="Allen A.E."/>
            <person name="Bidle K."/>
            <person name="Borodovsky M."/>
            <person name="Bowler C."/>
            <person name="Brownlee C."/>
            <person name="Cock J.M."/>
            <person name="Elias M."/>
            <person name="Gladyshev V.N."/>
            <person name="Groth M."/>
            <person name="Guda C."/>
            <person name="Hadaegh A."/>
            <person name="Iglesias-Rodriguez M.D."/>
            <person name="Jenkins J."/>
            <person name="Jones B.M."/>
            <person name="Lawson T."/>
            <person name="Leese F."/>
            <person name="Lindquist E."/>
            <person name="Lobanov A."/>
            <person name="Lomsadze A."/>
            <person name="Malik S.B."/>
            <person name="Marsh M.E."/>
            <person name="Mackinder L."/>
            <person name="Mock T."/>
            <person name="Mueller-Roeber B."/>
            <person name="Pagarete A."/>
            <person name="Parker M."/>
            <person name="Probert I."/>
            <person name="Quesneville H."/>
            <person name="Raines C."/>
            <person name="Rensing S.A."/>
            <person name="Riano-Pachon D.M."/>
            <person name="Richier S."/>
            <person name="Rokitta S."/>
            <person name="Shiraiwa Y."/>
            <person name="Soanes D.M."/>
            <person name="van der Giezen M."/>
            <person name="Wahlund T.M."/>
            <person name="Williams B."/>
            <person name="Wilson W."/>
            <person name="Wolfe G."/>
            <person name="Wurch L.L."/>
        </authorList>
    </citation>
    <scope>NUCLEOTIDE SEQUENCE</scope>
</reference>
<evidence type="ECO:0000256" key="12">
    <source>
        <dbReference type="SAM" id="Phobius"/>
    </source>
</evidence>
<dbReference type="PANTHER" id="PTHR46867:SF4">
    <property type="entry name" value="MITOCHONDRIAL IMPORT RECEPTOR SUBUNIT TOM9-2"/>
    <property type="match status" value="1"/>
</dbReference>
<dbReference type="GO" id="GO:0005741">
    <property type="term" value="C:mitochondrial outer membrane"/>
    <property type="evidence" value="ECO:0007669"/>
    <property type="project" value="UniProtKB-SubCell"/>
</dbReference>
<dbReference type="RefSeq" id="XP_005771148.1">
    <property type="nucleotide sequence ID" value="XM_005771091.1"/>
</dbReference>
<evidence type="ECO:0000256" key="7">
    <source>
        <dbReference type="ARBA" id="ARBA00022989"/>
    </source>
</evidence>